<evidence type="ECO:0000313" key="6">
    <source>
        <dbReference type="EMBL" id="MFD0963976.1"/>
    </source>
</evidence>
<organism evidence="6 7">
    <name type="scientific">Pseudofulvibacter geojedonensis</name>
    <dbReference type="NCBI Taxonomy" id="1123758"/>
    <lineage>
        <taxon>Bacteria</taxon>
        <taxon>Pseudomonadati</taxon>
        <taxon>Bacteroidota</taxon>
        <taxon>Flavobacteriia</taxon>
        <taxon>Flavobacteriales</taxon>
        <taxon>Flavobacteriaceae</taxon>
        <taxon>Pseudofulvibacter</taxon>
    </lineage>
</organism>
<gene>
    <name evidence="6" type="ORF">ACFQ1O_08175</name>
</gene>
<protein>
    <submittedName>
        <fullName evidence="6">Flavin reductase family protein</fullName>
        <ecNumber evidence="6">1.5.1.-</ecNumber>
    </submittedName>
</protein>
<dbReference type="InterPro" id="IPR002563">
    <property type="entry name" value="Flavin_Rdtase-like_dom"/>
</dbReference>
<dbReference type="Pfam" id="PF01613">
    <property type="entry name" value="Flavin_Reduct"/>
    <property type="match status" value="1"/>
</dbReference>
<proteinExistence type="inferred from homology"/>
<keyword evidence="2" id="KW-0285">Flavoprotein</keyword>
<evidence type="ECO:0000256" key="2">
    <source>
        <dbReference type="ARBA" id="ARBA00022630"/>
    </source>
</evidence>
<accession>A0ABW3I288</accession>
<dbReference type="InterPro" id="IPR012349">
    <property type="entry name" value="Split_barrel_FMN-bd"/>
</dbReference>
<dbReference type="RefSeq" id="WP_377715240.1">
    <property type="nucleotide sequence ID" value="NZ_JBHTJM010000008.1"/>
</dbReference>
<evidence type="ECO:0000313" key="7">
    <source>
        <dbReference type="Proteomes" id="UP001596997"/>
    </source>
</evidence>
<dbReference type="Proteomes" id="UP001596997">
    <property type="component" value="Unassembled WGS sequence"/>
</dbReference>
<keyword evidence="3" id="KW-0288">FMN</keyword>
<dbReference type="EC" id="1.5.1.-" evidence="6"/>
<evidence type="ECO:0000256" key="3">
    <source>
        <dbReference type="ARBA" id="ARBA00022643"/>
    </source>
</evidence>
<dbReference type="EMBL" id="JBHTJM010000008">
    <property type="protein sequence ID" value="MFD0963976.1"/>
    <property type="molecule type" value="Genomic_DNA"/>
</dbReference>
<evidence type="ECO:0000256" key="4">
    <source>
        <dbReference type="ARBA" id="ARBA00038054"/>
    </source>
</evidence>
<evidence type="ECO:0000256" key="1">
    <source>
        <dbReference type="ARBA" id="ARBA00001917"/>
    </source>
</evidence>
<evidence type="ECO:0000259" key="5">
    <source>
        <dbReference type="Pfam" id="PF01613"/>
    </source>
</evidence>
<feature type="domain" description="Flavin reductase like" evidence="5">
    <location>
        <begin position="32"/>
        <end position="166"/>
    </location>
</feature>
<comment type="similarity">
    <text evidence="4">Belongs to the flavoredoxin family.</text>
</comment>
<keyword evidence="6" id="KW-0560">Oxidoreductase</keyword>
<dbReference type="GO" id="GO:0016491">
    <property type="term" value="F:oxidoreductase activity"/>
    <property type="evidence" value="ECO:0007669"/>
    <property type="project" value="UniProtKB-KW"/>
</dbReference>
<dbReference type="SUPFAM" id="SSF50475">
    <property type="entry name" value="FMN-binding split barrel"/>
    <property type="match status" value="1"/>
</dbReference>
<sequence length="205" mass="22995">MHFTRQDIDKLDHIYKINFVNSLSGYKSANLIATRSFEGISNVAVFSSVVHYGSAPPILGLVLRPTTVPRNTYKNIKDTGVYTINHIAQNMVEDAHHTSAKYPLNVSEFSKTKLEEEFRNNIFSPFVKQAPVKIAMKFLEEYFIKANDTILVLGEITDVFVNDDMLAEDGFLDLTKSQIASIIGLDGYAISGSNTRLGYQRPILK</sequence>
<dbReference type="PANTHER" id="PTHR33798:SF5">
    <property type="entry name" value="FLAVIN REDUCTASE LIKE DOMAIN-CONTAINING PROTEIN"/>
    <property type="match status" value="1"/>
</dbReference>
<keyword evidence="7" id="KW-1185">Reference proteome</keyword>
<dbReference type="PANTHER" id="PTHR33798">
    <property type="entry name" value="FLAVOPROTEIN OXYGENASE"/>
    <property type="match status" value="1"/>
</dbReference>
<comment type="cofactor">
    <cofactor evidence="1">
        <name>FMN</name>
        <dbReference type="ChEBI" id="CHEBI:58210"/>
    </cofactor>
</comment>
<name>A0ABW3I288_9FLAO</name>
<comment type="caution">
    <text evidence="6">The sequence shown here is derived from an EMBL/GenBank/DDBJ whole genome shotgun (WGS) entry which is preliminary data.</text>
</comment>
<dbReference type="Gene3D" id="2.30.110.10">
    <property type="entry name" value="Electron Transport, Fmn-binding Protein, Chain A"/>
    <property type="match status" value="1"/>
</dbReference>
<reference evidence="7" key="1">
    <citation type="journal article" date="2019" name="Int. J. Syst. Evol. Microbiol.">
        <title>The Global Catalogue of Microorganisms (GCM) 10K type strain sequencing project: providing services to taxonomists for standard genome sequencing and annotation.</title>
        <authorList>
            <consortium name="The Broad Institute Genomics Platform"/>
            <consortium name="The Broad Institute Genome Sequencing Center for Infectious Disease"/>
            <person name="Wu L."/>
            <person name="Ma J."/>
        </authorList>
    </citation>
    <scope>NUCLEOTIDE SEQUENCE [LARGE SCALE GENOMIC DNA]</scope>
    <source>
        <strain evidence="7">CCUG 62114</strain>
    </source>
</reference>